<feature type="chain" id="PRO_5019153323" description="asparaginase" evidence="6">
    <location>
        <begin position="18"/>
        <end position="384"/>
    </location>
</feature>
<evidence type="ECO:0000313" key="10">
    <source>
        <dbReference type="Proteomes" id="UP000279259"/>
    </source>
</evidence>
<dbReference type="PROSITE" id="PS51732">
    <property type="entry name" value="ASN_GLN_ASE_3"/>
    <property type="match status" value="1"/>
</dbReference>
<dbReference type="SUPFAM" id="SSF53774">
    <property type="entry name" value="Glutaminase/Asparaginase"/>
    <property type="match status" value="1"/>
</dbReference>
<dbReference type="InterPro" id="IPR037152">
    <property type="entry name" value="L-asparaginase_N_sf"/>
</dbReference>
<evidence type="ECO:0000256" key="6">
    <source>
        <dbReference type="SAM" id="SignalP"/>
    </source>
</evidence>
<evidence type="ECO:0000256" key="2">
    <source>
        <dbReference type="ARBA" id="ARBA00012920"/>
    </source>
</evidence>
<comment type="caution">
    <text evidence="9">The sequence shown here is derived from an EMBL/GenBank/DDBJ whole genome shotgun (WGS) entry which is preliminary data.</text>
</comment>
<evidence type="ECO:0000313" key="9">
    <source>
        <dbReference type="EMBL" id="RSH94908.1"/>
    </source>
</evidence>
<feature type="domain" description="L-asparaginase N-terminal" evidence="7">
    <location>
        <begin position="42"/>
        <end position="237"/>
    </location>
</feature>
<dbReference type="Pfam" id="PF17763">
    <property type="entry name" value="Asparaginase_C"/>
    <property type="match status" value="1"/>
</dbReference>
<dbReference type="PRINTS" id="PR00139">
    <property type="entry name" value="ASNGLNASE"/>
</dbReference>
<comment type="similarity">
    <text evidence="1">Belongs to the asparaginase 1 family.</text>
</comment>
<gene>
    <name evidence="9" type="ORF">EHS25_004714</name>
</gene>
<comment type="catalytic activity">
    <reaction evidence="4">
        <text>L-asparagine + H2O = L-aspartate + NH4(+)</text>
        <dbReference type="Rhea" id="RHEA:21016"/>
        <dbReference type="ChEBI" id="CHEBI:15377"/>
        <dbReference type="ChEBI" id="CHEBI:28938"/>
        <dbReference type="ChEBI" id="CHEBI:29991"/>
        <dbReference type="ChEBI" id="CHEBI:58048"/>
        <dbReference type="EC" id="3.5.1.1"/>
    </reaction>
</comment>
<evidence type="ECO:0000259" key="8">
    <source>
        <dbReference type="Pfam" id="PF17763"/>
    </source>
</evidence>
<dbReference type="InterPro" id="IPR027473">
    <property type="entry name" value="L-asparaginase_C"/>
</dbReference>
<dbReference type="PIRSF" id="PIRSF500176">
    <property type="entry name" value="L_ASNase"/>
    <property type="match status" value="1"/>
</dbReference>
<dbReference type="EMBL" id="RSCD01000002">
    <property type="protein sequence ID" value="RSH94908.1"/>
    <property type="molecule type" value="Genomic_DNA"/>
</dbReference>
<organism evidence="9 10">
    <name type="scientific">Saitozyma podzolica</name>
    <dbReference type="NCBI Taxonomy" id="1890683"/>
    <lineage>
        <taxon>Eukaryota</taxon>
        <taxon>Fungi</taxon>
        <taxon>Dikarya</taxon>
        <taxon>Basidiomycota</taxon>
        <taxon>Agaricomycotina</taxon>
        <taxon>Tremellomycetes</taxon>
        <taxon>Tremellales</taxon>
        <taxon>Trimorphomycetaceae</taxon>
        <taxon>Saitozyma</taxon>
    </lineage>
</organism>
<dbReference type="Proteomes" id="UP000279259">
    <property type="component" value="Unassembled WGS sequence"/>
</dbReference>
<dbReference type="EC" id="3.5.1.1" evidence="2"/>
<dbReference type="AlphaFoldDB" id="A0A427YUU7"/>
<dbReference type="Pfam" id="PF00710">
    <property type="entry name" value="Asparaginase"/>
    <property type="match status" value="1"/>
</dbReference>
<dbReference type="Gene3D" id="3.40.50.1170">
    <property type="entry name" value="L-asparaginase, N-terminal domain"/>
    <property type="match status" value="1"/>
</dbReference>
<sequence length="384" mass="40245">MLFLLFSVICLAGVALATPVATKRDVDLSTLSFISINSSLPKIALYSTGGTIISALSYGPLDNINYGGAPGPTPAQFVNNNSEVLNLAQIGVLSFPAPGGSAGINSSLFLNVSQYANKQLCAEGSDLVGAVVFHGTNTMIETAIGLDLTVNCSKPVIFAAAMRPDTYISPDGRSNFYQAVAAAVSPLSRDRGAMIAMNDRLTSVYYSTKTNANTPDTFKALEQGFLGNFLGGQPHYYFGASQPTGKHWFDTSNITDLPPVTILYGHQGVDAKLLYNAVENGAKGLVLIGPGPGALAPAVNAAAANLTAQGIPIVDAMRPVSGVSVPPPVPGAIIYSGYFDAEHARVQLQLAIGSGYSYDRIREVFEADLRSAIYSGHNKVVYGL</sequence>
<dbReference type="PANTHER" id="PTHR11707:SF28">
    <property type="entry name" value="60 KDA LYSOPHOSPHOLIPASE"/>
    <property type="match status" value="1"/>
</dbReference>
<keyword evidence="3" id="KW-0378">Hydrolase</keyword>
<evidence type="ECO:0000256" key="5">
    <source>
        <dbReference type="PIRSR" id="PIRSR604550-50"/>
    </source>
</evidence>
<dbReference type="InterPro" id="IPR040919">
    <property type="entry name" value="Asparaginase_C"/>
</dbReference>
<evidence type="ECO:0000256" key="1">
    <source>
        <dbReference type="ARBA" id="ARBA00010518"/>
    </source>
</evidence>
<dbReference type="Gene3D" id="3.40.50.40">
    <property type="match status" value="1"/>
</dbReference>
<dbReference type="InterPro" id="IPR006034">
    <property type="entry name" value="Asparaginase/glutaminase-like"/>
</dbReference>
<dbReference type="CDD" id="cd08964">
    <property type="entry name" value="L-asparaginase_II"/>
    <property type="match status" value="1"/>
</dbReference>
<accession>A0A427YUU7</accession>
<keyword evidence="6" id="KW-0732">Signal</keyword>
<dbReference type="InterPro" id="IPR036152">
    <property type="entry name" value="Asp/glu_Ase-like_sf"/>
</dbReference>
<dbReference type="OrthoDB" id="542841at2759"/>
<dbReference type="PIRSF" id="PIRSF001220">
    <property type="entry name" value="L-ASNase_gatD"/>
    <property type="match status" value="1"/>
</dbReference>
<dbReference type="STRING" id="1890683.A0A427YUU7"/>
<reference evidence="9 10" key="1">
    <citation type="submission" date="2018-11" db="EMBL/GenBank/DDBJ databases">
        <title>Genome sequence of Saitozyma podzolica DSM 27192.</title>
        <authorList>
            <person name="Aliyu H."/>
            <person name="Gorte O."/>
            <person name="Ochsenreither K."/>
        </authorList>
    </citation>
    <scope>NUCLEOTIDE SEQUENCE [LARGE SCALE GENOMIC DNA]</scope>
    <source>
        <strain evidence="9 10">DSM 27192</strain>
    </source>
</reference>
<feature type="active site" description="O-isoaspartyl threonine intermediate" evidence="5">
    <location>
        <position position="51"/>
    </location>
</feature>
<feature type="domain" description="Asparaginase/glutaminase C-terminal" evidence="8">
    <location>
        <begin position="260"/>
        <end position="365"/>
    </location>
</feature>
<dbReference type="InterPro" id="IPR027474">
    <property type="entry name" value="L-asparaginase_N"/>
</dbReference>
<dbReference type="GO" id="GO:0004067">
    <property type="term" value="F:asparaginase activity"/>
    <property type="evidence" value="ECO:0007669"/>
    <property type="project" value="UniProtKB-UniRule"/>
</dbReference>
<dbReference type="SMART" id="SM00870">
    <property type="entry name" value="Asparaginase"/>
    <property type="match status" value="1"/>
</dbReference>
<protein>
    <recommendedName>
        <fullName evidence="2">asparaginase</fullName>
        <ecNumber evidence="2">3.5.1.1</ecNumber>
    </recommendedName>
</protein>
<proteinExistence type="inferred from homology"/>
<evidence type="ECO:0000256" key="3">
    <source>
        <dbReference type="ARBA" id="ARBA00022801"/>
    </source>
</evidence>
<evidence type="ECO:0000259" key="7">
    <source>
        <dbReference type="Pfam" id="PF00710"/>
    </source>
</evidence>
<evidence type="ECO:0000256" key="4">
    <source>
        <dbReference type="ARBA" id="ARBA00049366"/>
    </source>
</evidence>
<keyword evidence="10" id="KW-1185">Reference proteome</keyword>
<dbReference type="PANTHER" id="PTHR11707">
    <property type="entry name" value="L-ASPARAGINASE"/>
    <property type="match status" value="1"/>
</dbReference>
<dbReference type="GO" id="GO:0006530">
    <property type="term" value="P:L-asparagine catabolic process"/>
    <property type="evidence" value="ECO:0007669"/>
    <property type="project" value="UniProtKB-ARBA"/>
</dbReference>
<dbReference type="InterPro" id="IPR004550">
    <property type="entry name" value="AsnASE_II"/>
</dbReference>
<name>A0A427YUU7_9TREE</name>
<feature type="signal peptide" evidence="6">
    <location>
        <begin position="1"/>
        <end position="17"/>
    </location>
</feature>